<dbReference type="EMBL" id="BAAATZ010000012">
    <property type="protein sequence ID" value="GAA2728183.1"/>
    <property type="molecule type" value="Genomic_DNA"/>
</dbReference>
<protein>
    <submittedName>
        <fullName evidence="2">Uncharacterized protein</fullName>
    </submittedName>
</protein>
<feature type="region of interest" description="Disordered" evidence="1">
    <location>
        <begin position="105"/>
        <end position="124"/>
    </location>
</feature>
<reference evidence="2 3" key="1">
    <citation type="journal article" date="2019" name="Int. J. Syst. Evol. Microbiol.">
        <title>The Global Catalogue of Microorganisms (GCM) 10K type strain sequencing project: providing services to taxonomists for standard genome sequencing and annotation.</title>
        <authorList>
            <consortium name="The Broad Institute Genomics Platform"/>
            <consortium name="The Broad Institute Genome Sequencing Center for Infectious Disease"/>
            <person name="Wu L."/>
            <person name="Ma J."/>
        </authorList>
    </citation>
    <scope>NUCLEOTIDE SEQUENCE [LARGE SCALE GENOMIC DNA]</scope>
    <source>
        <strain evidence="2 3">JCM 8201</strain>
    </source>
</reference>
<gene>
    <name evidence="2" type="ORF">GCM10010439_35850</name>
</gene>
<evidence type="ECO:0000313" key="3">
    <source>
        <dbReference type="Proteomes" id="UP001501842"/>
    </source>
</evidence>
<evidence type="ECO:0000256" key="1">
    <source>
        <dbReference type="SAM" id="MobiDB-lite"/>
    </source>
</evidence>
<sequence length="124" mass="12140">MDDADLVDGRQRGQHADGQEVELLRGAGPLGGDELVQGGPVDVLADDVGLLAVDLGLDDAGGAEGLDLLGGGDLADEPGPGLGVGVHLSVQELDGDVLAARGPAQVDGALPAGSEASDQLVGTE</sequence>
<evidence type="ECO:0000313" key="2">
    <source>
        <dbReference type="EMBL" id="GAA2728183.1"/>
    </source>
</evidence>
<dbReference type="Proteomes" id="UP001501842">
    <property type="component" value="Unassembled WGS sequence"/>
</dbReference>
<comment type="caution">
    <text evidence="2">The sequence shown here is derived from an EMBL/GenBank/DDBJ whole genome shotgun (WGS) entry which is preliminary data.</text>
</comment>
<name>A0ABN3UA87_9ACTN</name>
<organism evidence="2 3">
    <name type="scientific">Actinocorallia aurantiaca</name>
    <dbReference type="NCBI Taxonomy" id="46204"/>
    <lineage>
        <taxon>Bacteria</taxon>
        <taxon>Bacillati</taxon>
        <taxon>Actinomycetota</taxon>
        <taxon>Actinomycetes</taxon>
        <taxon>Streptosporangiales</taxon>
        <taxon>Thermomonosporaceae</taxon>
        <taxon>Actinocorallia</taxon>
    </lineage>
</organism>
<accession>A0ABN3UA87</accession>
<keyword evidence="3" id="KW-1185">Reference proteome</keyword>
<proteinExistence type="predicted"/>